<keyword evidence="3" id="KW-1185">Reference proteome</keyword>
<name>A0A6A4GTN6_9AGAR</name>
<reference evidence="2" key="1">
    <citation type="journal article" date="2019" name="Environ. Microbiol.">
        <title>Fungal ecological strategies reflected in gene transcription - a case study of two litter decomposers.</title>
        <authorList>
            <person name="Barbi F."/>
            <person name="Kohler A."/>
            <person name="Barry K."/>
            <person name="Baskaran P."/>
            <person name="Daum C."/>
            <person name="Fauchery L."/>
            <person name="Ihrmark K."/>
            <person name="Kuo A."/>
            <person name="LaButti K."/>
            <person name="Lipzen A."/>
            <person name="Morin E."/>
            <person name="Grigoriev I.V."/>
            <person name="Henrissat B."/>
            <person name="Lindahl B."/>
            <person name="Martin F."/>
        </authorList>
    </citation>
    <scope>NUCLEOTIDE SEQUENCE</scope>
    <source>
        <strain evidence="2">JB14</strain>
    </source>
</reference>
<dbReference type="AlphaFoldDB" id="A0A6A4GTN6"/>
<sequence length="496" mass="55345">MADSQQSPAPLTDSLRSDVLLLSTQLSGKQSTSSESHPTDTELSLFVDISTLLAIGHSHSPDAKNVNAVLGKITLTGMELAMEFLVCAENAKQDDTQVRALKGQLKNKPPQGRKEKDMDTPSAPIAGKNKEQSAKSAEDIVHLDIIIPTAENGRKLLDKWDDKQEPNKESVQSNNDFPFGAHLQDLFDMIASLRHPESSNQSSDLLPFQLFIHHRAYRKLGWRVLLFSTHWGKSPFDIISDCLPDPNLKSESFQFPGGSSPFHDTLARYVPPESTQSGDVYLVNSNNAARWLALFKSAWAKLQSHLLVKESDGKNTKVRTDSPSAESVRRIVAIMVTLERLIDVFKHLLSANGVAQALAKAELAQYHNRVQSPIEPNTAISENDEDDDDELELPSQSTDFFNLIQNPQQAVVRLLQGLKTVLAWQTSSRHIHQKATYFGQLVDGKLVKFRLSRFCYHKDVLQSTAFDVDAVLPLLREWQAPSDNPYTRQQAESIIH</sequence>
<feature type="region of interest" description="Disordered" evidence="1">
    <location>
        <begin position="102"/>
        <end position="135"/>
    </location>
</feature>
<dbReference type="EMBL" id="ML769709">
    <property type="protein sequence ID" value="KAE9389162.1"/>
    <property type="molecule type" value="Genomic_DNA"/>
</dbReference>
<proteinExistence type="predicted"/>
<evidence type="ECO:0000313" key="3">
    <source>
        <dbReference type="Proteomes" id="UP000799118"/>
    </source>
</evidence>
<dbReference type="Proteomes" id="UP000799118">
    <property type="component" value="Unassembled WGS sequence"/>
</dbReference>
<evidence type="ECO:0000313" key="2">
    <source>
        <dbReference type="EMBL" id="KAE9389162.1"/>
    </source>
</evidence>
<dbReference type="OrthoDB" id="2889888at2759"/>
<organism evidence="2 3">
    <name type="scientific">Gymnopus androsaceus JB14</name>
    <dbReference type="NCBI Taxonomy" id="1447944"/>
    <lineage>
        <taxon>Eukaryota</taxon>
        <taxon>Fungi</taxon>
        <taxon>Dikarya</taxon>
        <taxon>Basidiomycota</taxon>
        <taxon>Agaricomycotina</taxon>
        <taxon>Agaricomycetes</taxon>
        <taxon>Agaricomycetidae</taxon>
        <taxon>Agaricales</taxon>
        <taxon>Marasmiineae</taxon>
        <taxon>Omphalotaceae</taxon>
        <taxon>Gymnopus</taxon>
    </lineage>
</organism>
<evidence type="ECO:0000256" key="1">
    <source>
        <dbReference type="SAM" id="MobiDB-lite"/>
    </source>
</evidence>
<protein>
    <submittedName>
        <fullName evidence="2">Uncharacterized protein</fullName>
    </submittedName>
</protein>
<accession>A0A6A4GTN6</accession>
<gene>
    <name evidence="2" type="ORF">BT96DRAFT_1003501</name>
</gene>